<gene>
    <name evidence="2" type="ORF">MKK02DRAFT_39138</name>
</gene>
<evidence type="ECO:0000313" key="3">
    <source>
        <dbReference type="Proteomes" id="UP001164286"/>
    </source>
</evidence>
<evidence type="ECO:0000259" key="1">
    <source>
        <dbReference type="Pfam" id="PF15055"/>
    </source>
</evidence>
<reference evidence="2" key="1">
    <citation type="journal article" date="2022" name="G3 (Bethesda)">
        <title>High quality genome of the basidiomycete yeast Dioszegia hungarica PDD-24b-2 isolated from cloud water.</title>
        <authorList>
            <person name="Jarrige D."/>
            <person name="Haridas S."/>
            <person name="Bleykasten-Grosshans C."/>
            <person name="Joly M."/>
            <person name="Nadalig T."/>
            <person name="Sancelme M."/>
            <person name="Vuilleumier S."/>
            <person name="Grigoriev I.V."/>
            <person name="Amato P."/>
            <person name="Bringel F."/>
        </authorList>
    </citation>
    <scope>NUCLEOTIDE SEQUENCE</scope>
    <source>
        <strain evidence="2">PDD-24b-2</strain>
    </source>
</reference>
<keyword evidence="3" id="KW-1185">Reference proteome</keyword>
<dbReference type="RefSeq" id="XP_052942939.1">
    <property type="nucleotide sequence ID" value="XM_053090456.1"/>
</dbReference>
<feature type="domain" description="Distal membrane-arm assembly complex protein 1-like" evidence="1">
    <location>
        <begin position="16"/>
        <end position="63"/>
    </location>
</feature>
<dbReference type="InterPro" id="IPR028036">
    <property type="entry name" value="DMAC1-like_dom"/>
</dbReference>
<proteinExistence type="predicted"/>
<evidence type="ECO:0000313" key="2">
    <source>
        <dbReference type="EMBL" id="KAI9633162.1"/>
    </source>
</evidence>
<dbReference type="Proteomes" id="UP001164286">
    <property type="component" value="Unassembled WGS sequence"/>
</dbReference>
<dbReference type="GeneID" id="77729661"/>
<comment type="caution">
    <text evidence="2">The sequence shown here is derived from an EMBL/GenBank/DDBJ whole genome shotgun (WGS) entry which is preliminary data.</text>
</comment>
<organism evidence="2 3">
    <name type="scientific">Dioszegia hungarica</name>
    <dbReference type="NCBI Taxonomy" id="4972"/>
    <lineage>
        <taxon>Eukaryota</taxon>
        <taxon>Fungi</taxon>
        <taxon>Dikarya</taxon>
        <taxon>Basidiomycota</taxon>
        <taxon>Agaricomycotina</taxon>
        <taxon>Tremellomycetes</taxon>
        <taxon>Tremellales</taxon>
        <taxon>Bulleribasidiaceae</taxon>
        <taxon>Dioszegia</taxon>
    </lineage>
</organism>
<dbReference type="AlphaFoldDB" id="A0AA38LQE0"/>
<sequence>MSNPMMNAPRPKKEPDCLACRLTGAAAFTGLGSYAIYEASRQGTFKKVRPVGGPMVAGKIQAVIGFVFISLEYRIAQVDPVGQDGDPAREIDLPRIEPNLLSEVLAPLQSTAPQAVSPR</sequence>
<name>A0AA38LQE0_9TREE</name>
<dbReference type="Pfam" id="PF15055">
    <property type="entry name" value="DMAC1_Dmo2"/>
    <property type="match status" value="1"/>
</dbReference>
<accession>A0AA38LQE0</accession>
<dbReference type="EMBL" id="JAKWFO010000011">
    <property type="protein sequence ID" value="KAI9633162.1"/>
    <property type="molecule type" value="Genomic_DNA"/>
</dbReference>
<protein>
    <recommendedName>
        <fullName evidence="1">Distal membrane-arm assembly complex protein 1-like domain-containing protein</fullName>
    </recommendedName>
</protein>